<dbReference type="RefSeq" id="WP_173558976.1">
    <property type="nucleotide sequence ID" value="NZ_JAERKY010000002.1"/>
</dbReference>
<name>A0ABT3QD21_9PROT</name>
<organism evidence="1 2">
    <name type="scientific">Acetobacter thailandicus</name>
    <dbReference type="NCBI Taxonomy" id="1502842"/>
    <lineage>
        <taxon>Bacteria</taxon>
        <taxon>Pseudomonadati</taxon>
        <taxon>Pseudomonadota</taxon>
        <taxon>Alphaproteobacteria</taxon>
        <taxon>Acetobacterales</taxon>
        <taxon>Acetobacteraceae</taxon>
        <taxon>Acetobacter</taxon>
    </lineage>
</organism>
<dbReference type="Gene3D" id="1.10.10.660">
    <property type="entry name" value="conserved protein of unknown function from Enterococcus faecalis V583"/>
    <property type="match status" value="1"/>
</dbReference>
<dbReference type="Gene3D" id="3.90.1710.10">
    <property type="entry name" value="Enterococcus faecalis V583 domain"/>
    <property type="match status" value="1"/>
</dbReference>
<dbReference type="InterPro" id="IPR024033">
    <property type="entry name" value="OXTCase_su_AllG_h-dom"/>
</dbReference>
<reference evidence="1 2" key="1">
    <citation type="submission" date="2022-11" db="EMBL/GenBank/DDBJ databases">
        <title>Genome sequencing of Acetobacter type strain.</title>
        <authorList>
            <person name="Heo J."/>
            <person name="Lee D."/>
            <person name="Han B.-H."/>
            <person name="Hong S.-B."/>
            <person name="Kwon S.-W."/>
        </authorList>
    </citation>
    <scope>NUCLEOTIDE SEQUENCE [LARGE SCALE GENOMIC DNA]</scope>
    <source>
        <strain evidence="1 2">KACC 21253</strain>
    </source>
</reference>
<comment type="caution">
    <text evidence="1">The sequence shown here is derived from an EMBL/GenBank/DDBJ whole genome shotgun (WGS) entry which is preliminary data.</text>
</comment>
<proteinExistence type="predicted"/>
<sequence length="421" mass="45026">MTSLIDKINAANEEAFSRLVSAKPVWVDVQPALSVLPGMTRHTVLHAGPPIAWQNMCGPQKMGVVQAVLHEGLAADEADAEAMILSGQVTVAPCHEYGAVGGMAGITSASSPMAVVYDSVHDRYGYSQLFQGPASGLQNRDDYNREARKRWTWLETVLGPVVGKAVRSTQGIPVKPMIARALEMGDECHNRNSGGSLVILNALILPLYETCTDPALLHEVLDYLKVNEQFSLCLSMAAGKAMADATKNIPYSTMVSAMCRNGVEFGIKVSGLGEQWFTAPASRIEGLFFSSEWSDADAVPDIGDSSIMETIGLGGHVQAAAPVLQQFVNGSFARATSVVESMQLITLGQVTEFKIPNMNFTGAPTGIDIRKVVQANLTPVIDTAIAHKKGGVIGAGQTRAPFDCFAHALRAFSARYMQQSQ</sequence>
<dbReference type="Proteomes" id="UP001301152">
    <property type="component" value="Unassembled WGS sequence"/>
</dbReference>
<keyword evidence="2" id="KW-1185">Reference proteome</keyword>
<dbReference type="Pfam" id="PF06545">
    <property type="entry name" value="AllG"/>
    <property type="match status" value="1"/>
</dbReference>
<protein>
    <submittedName>
        <fullName evidence="1">DUF1116 domain-containing protein</fullName>
    </submittedName>
</protein>
<dbReference type="Gene3D" id="3.90.1700.10">
    <property type="entry name" value="v583 domain like"/>
    <property type="match status" value="1"/>
</dbReference>
<evidence type="ECO:0000313" key="2">
    <source>
        <dbReference type="Proteomes" id="UP001301152"/>
    </source>
</evidence>
<dbReference type="EMBL" id="JAPIUZ010000001">
    <property type="protein sequence ID" value="MCX2563188.1"/>
    <property type="molecule type" value="Genomic_DNA"/>
</dbReference>
<evidence type="ECO:0000313" key="1">
    <source>
        <dbReference type="EMBL" id="MCX2563188.1"/>
    </source>
</evidence>
<gene>
    <name evidence="1" type="ORF">OQ497_04320</name>
</gene>
<accession>A0ABT3QD21</accession>
<dbReference type="InterPro" id="IPR009499">
    <property type="entry name" value="AllG-like"/>
</dbReference>